<feature type="region of interest" description="Disordered" evidence="2">
    <location>
        <begin position="1167"/>
        <end position="1271"/>
    </location>
</feature>
<evidence type="ECO:0000313" key="5">
    <source>
        <dbReference type="Proteomes" id="UP000518752"/>
    </source>
</evidence>
<dbReference type="InterPro" id="IPR041078">
    <property type="entry name" value="Plavaka"/>
</dbReference>
<dbReference type="GO" id="GO:0008270">
    <property type="term" value="F:zinc ion binding"/>
    <property type="evidence" value="ECO:0007669"/>
    <property type="project" value="UniProtKB-KW"/>
</dbReference>
<feature type="domain" description="C2H2-type" evidence="3">
    <location>
        <begin position="4"/>
        <end position="32"/>
    </location>
</feature>
<keyword evidence="1" id="KW-0862">Zinc</keyword>
<dbReference type="Pfam" id="PF18759">
    <property type="entry name" value="Plavaka"/>
    <property type="match status" value="1"/>
</dbReference>
<evidence type="ECO:0000256" key="1">
    <source>
        <dbReference type="PROSITE-ProRule" id="PRU00042"/>
    </source>
</evidence>
<organism evidence="4 5">
    <name type="scientific">Collybiopsis confluens</name>
    <dbReference type="NCBI Taxonomy" id="2823264"/>
    <lineage>
        <taxon>Eukaryota</taxon>
        <taxon>Fungi</taxon>
        <taxon>Dikarya</taxon>
        <taxon>Basidiomycota</taxon>
        <taxon>Agaricomycotina</taxon>
        <taxon>Agaricomycetes</taxon>
        <taxon>Agaricomycetidae</taxon>
        <taxon>Agaricales</taxon>
        <taxon>Marasmiineae</taxon>
        <taxon>Omphalotaceae</taxon>
        <taxon>Collybiopsis</taxon>
    </lineage>
</organism>
<dbReference type="InterPro" id="IPR013087">
    <property type="entry name" value="Znf_C2H2_type"/>
</dbReference>
<protein>
    <recommendedName>
        <fullName evidence="3">C2H2-type domain-containing protein</fullName>
    </recommendedName>
</protein>
<reference evidence="4 5" key="1">
    <citation type="journal article" date="2020" name="ISME J.">
        <title>Uncovering the hidden diversity of litter-decomposition mechanisms in mushroom-forming fungi.</title>
        <authorList>
            <person name="Floudas D."/>
            <person name="Bentzer J."/>
            <person name="Ahren D."/>
            <person name="Johansson T."/>
            <person name="Persson P."/>
            <person name="Tunlid A."/>
        </authorList>
    </citation>
    <scope>NUCLEOTIDE SEQUENCE [LARGE SCALE GENOMIC DNA]</scope>
    <source>
        <strain evidence="4 5">CBS 406.79</strain>
    </source>
</reference>
<dbReference type="PROSITE" id="PS50157">
    <property type="entry name" value="ZINC_FINGER_C2H2_2"/>
    <property type="match status" value="1"/>
</dbReference>
<accession>A0A8H5LUT9</accession>
<feature type="compositionally biased region" description="Basic and acidic residues" evidence="2">
    <location>
        <begin position="791"/>
        <end position="805"/>
    </location>
</feature>
<name>A0A8H5LUT9_9AGAR</name>
<proteinExistence type="predicted"/>
<feature type="compositionally biased region" description="Acidic residues" evidence="2">
    <location>
        <begin position="1172"/>
        <end position="1194"/>
    </location>
</feature>
<feature type="region of interest" description="Disordered" evidence="2">
    <location>
        <begin position="129"/>
        <end position="168"/>
    </location>
</feature>
<dbReference type="AlphaFoldDB" id="A0A8H5LUT9"/>
<comment type="caution">
    <text evidence="4">The sequence shown here is derived from an EMBL/GenBank/DDBJ whole genome shotgun (WGS) entry which is preliminary data.</text>
</comment>
<keyword evidence="1" id="KW-0479">Metal-binding</keyword>
<evidence type="ECO:0000256" key="2">
    <source>
        <dbReference type="SAM" id="MobiDB-lite"/>
    </source>
</evidence>
<dbReference type="Proteomes" id="UP000518752">
    <property type="component" value="Unassembled WGS sequence"/>
</dbReference>
<feature type="compositionally biased region" description="Pro residues" evidence="2">
    <location>
        <begin position="149"/>
        <end position="167"/>
    </location>
</feature>
<keyword evidence="5" id="KW-1185">Reference proteome</keyword>
<dbReference type="OrthoDB" id="2687259at2759"/>
<feature type="compositionally biased region" description="Acidic residues" evidence="2">
    <location>
        <begin position="1230"/>
        <end position="1241"/>
    </location>
</feature>
<feature type="region of interest" description="Disordered" evidence="2">
    <location>
        <begin position="791"/>
        <end position="818"/>
    </location>
</feature>
<gene>
    <name evidence="4" type="ORF">D9757_012021</name>
</gene>
<evidence type="ECO:0000259" key="3">
    <source>
        <dbReference type="PROSITE" id="PS50157"/>
    </source>
</evidence>
<feature type="compositionally biased region" description="Polar residues" evidence="2">
    <location>
        <begin position="807"/>
        <end position="818"/>
    </location>
</feature>
<feature type="compositionally biased region" description="Polar residues" evidence="2">
    <location>
        <begin position="129"/>
        <end position="138"/>
    </location>
</feature>
<dbReference type="EMBL" id="JAACJN010000123">
    <property type="protein sequence ID" value="KAF5370254.1"/>
    <property type="molecule type" value="Genomic_DNA"/>
</dbReference>
<evidence type="ECO:0000313" key="4">
    <source>
        <dbReference type="EMBL" id="KAF5370254.1"/>
    </source>
</evidence>
<keyword evidence="1" id="KW-0863">Zinc-finger</keyword>
<sequence length="1271" mass="146370">MTLFKCSVCKKEFQLHSSLMKHRNLSKKCKREVKFITDNGGRLPKLRKLSEDRDIADANASICLIHYSNRIEFYFLQMRLDHSPSPPPAPLPAAQIVPPAPIAESARIALKPSRSGRTRYLPARFQDNLPTLSRTMPGTFQPEEEIEDPPPPAQSPAPTPPLSPEPEPVFTEVRTKPDRFGLFQIYSELPEFIPDEEVPIEDVCEGAGFPVSPPADTTSIFSSVIKPLKENIIAPFLNITVWRLMARWYSSETKSIADLDRLVKEVIRPDEFEPSHLEDFSTKKVLREMDEYQANARLFPTEDGWQEISVDIPVPCSGFKKRESDAPCYTISGIFIRKPLEVMKSTFQSSSAKKFHYTPSELHQQSFPGSDTSIRLHGELYNSPMFINEHKKVLLDQYKKRMAAPMDKDLQHPCALAGMMFWSDATRVGHWGDASMWPIYMYFGNQSKYERSKPSAFAAHHVAYIPKLPDDFKVWYLSQYGCTPADKILTFMRREIPHAIYAKLFDEEFMKAYRDGIILTCGNNLTYCMFPRLFTWSADYPEKMLLVCCKCLGIHPCGECCIKKEKINLLGTVRDKITHIKLERVDSDFRRSSVERARRIIFEKGYSVSSKAVENLLGNYSWTSTRNTFSTLFYEFGFNFYNIIVSDVLHEIELGVWKAVLTHLIRILTSVGSLSLEEMNQRFRRIPTFGRDTIRKINKNVSLMQNLAARDYEDFLQVSLPVFEGLFGTHNKNVQHLLFDLNAVHSFAKLRLHSDPTLDVLDRHTSQLGKSLRVFKNHVCPAFSTKELAKEAGARQRRQAKDQQKRGSTLRSKKAAQTPNKKVFSLSTYKIHALGSYARFIRMFGTTDSYSTQVGELEHRRIKRFYSRTNKVFRYVRQVTGHERRVRIIQSIKQRLEDRNSTAPRVPFQHKDPLLVTDPRTHYHISMDRSLFYNISRWTEEHEHDLSVKHFLRKLKIHLFCRLTTQNDSGDISLEDRSQVIIDSNRMYLHKVLRINYTSYDLRRCQDSINARTHSDIMVLSPDSDDDEHPYLYARVIGIYHVNASLQDEPLKQMDFLWVRWYAMENNQSCWKTKRLPEVGFIDSTDDQAFGFVDPAHVIRAVHLLPNFDVGQVSDILGPSIARRSDEEDQDYSRYYVNIFADRDMVIRFCPDLTLGAHIATSIPMEYASSDVESEEEVDEEELGEEEDDEDEIEIASRAGSADSDQDSVESDKYVDGEWSDFGYDNGDSSNDEEQENEQDAIDGPNIGPEDGEEPFNHDVEVLDIEGYAVL</sequence>